<dbReference type="InterPro" id="IPR045693">
    <property type="entry name" value="Ndh2_N"/>
</dbReference>
<keyword evidence="10 14" id="KW-1133">Transmembrane helix</keyword>
<evidence type="ECO:0000256" key="1">
    <source>
        <dbReference type="ARBA" id="ARBA00004141"/>
    </source>
</evidence>
<dbReference type="PRINTS" id="PR01434">
    <property type="entry name" value="NADHDHGNASE5"/>
</dbReference>
<dbReference type="NCBIfam" id="TIGR01770">
    <property type="entry name" value="NDH_I_N"/>
    <property type="match status" value="1"/>
</dbReference>
<keyword evidence="2 14" id="KW-0813">Transport</keyword>
<evidence type="ECO:0000256" key="4">
    <source>
        <dbReference type="ARBA" id="ARBA00022640"/>
    </source>
</evidence>
<dbReference type="Pfam" id="PF19530">
    <property type="entry name" value="Ndh2_N"/>
    <property type="match status" value="1"/>
</dbReference>
<evidence type="ECO:0000256" key="9">
    <source>
        <dbReference type="ARBA" id="ARBA00022967"/>
    </source>
</evidence>
<dbReference type="Pfam" id="PF00361">
    <property type="entry name" value="Proton_antipo_M"/>
    <property type="match status" value="1"/>
</dbReference>
<dbReference type="NCBIfam" id="NF002701">
    <property type="entry name" value="PRK02504.1"/>
    <property type="match status" value="1"/>
</dbReference>
<keyword evidence="8 14" id="KW-0618">Plastoquinone</keyword>
<keyword evidence="12 14" id="KW-0793">Thylakoid</keyword>
<evidence type="ECO:0000256" key="10">
    <source>
        <dbReference type="ARBA" id="ARBA00022989"/>
    </source>
</evidence>
<dbReference type="EMBL" id="MF035970">
    <property type="protein sequence ID" value="ASJ65515.1"/>
    <property type="molecule type" value="Genomic_DNA"/>
</dbReference>
<keyword evidence="7 14" id="KW-0521">NADP</keyword>
<feature type="transmembrane region" description="Helical" evidence="14">
    <location>
        <begin position="99"/>
        <end position="119"/>
    </location>
</feature>
<accession>A0A220NEA4</accession>
<dbReference type="RefSeq" id="YP_009410349.1">
    <property type="nucleotide sequence ID" value="NC_035521.1"/>
</dbReference>
<keyword evidence="4 17" id="KW-0934">Plastid</keyword>
<keyword evidence="6 14" id="KW-0874">Quinone</keyword>
<feature type="domain" description="NADH:quinone oxidoreductase/Mrp antiporter transmembrane" evidence="15">
    <location>
        <begin position="146"/>
        <end position="443"/>
    </location>
</feature>
<comment type="catalytic activity">
    <reaction evidence="14">
        <text>a plastoquinone + NADH + (n+1) H(+)(in) = a plastoquinol + NAD(+) + n H(+)(out)</text>
        <dbReference type="Rhea" id="RHEA:42608"/>
        <dbReference type="Rhea" id="RHEA-COMP:9561"/>
        <dbReference type="Rhea" id="RHEA-COMP:9562"/>
        <dbReference type="ChEBI" id="CHEBI:15378"/>
        <dbReference type="ChEBI" id="CHEBI:17757"/>
        <dbReference type="ChEBI" id="CHEBI:57540"/>
        <dbReference type="ChEBI" id="CHEBI:57945"/>
        <dbReference type="ChEBI" id="CHEBI:62192"/>
    </reaction>
</comment>
<feature type="domain" description="NAD(P)H-quinone oxidoreductase subunit 2 N-terminal" evidence="16">
    <location>
        <begin position="18"/>
        <end position="117"/>
    </location>
</feature>
<gene>
    <name evidence="14 17" type="primary">ndhB</name>
</gene>
<feature type="transmembrane region" description="Helical" evidence="14">
    <location>
        <begin position="348"/>
        <end position="372"/>
    </location>
</feature>
<evidence type="ECO:0000256" key="6">
    <source>
        <dbReference type="ARBA" id="ARBA00022719"/>
    </source>
</evidence>
<keyword evidence="13 14" id="KW-0472">Membrane</keyword>
<evidence type="ECO:0000256" key="8">
    <source>
        <dbReference type="ARBA" id="ARBA00022957"/>
    </source>
</evidence>
<dbReference type="EC" id="7.1.1.-" evidence="14"/>
<protein>
    <recommendedName>
        <fullName evidence="14">NAD(P)H-quinone oxidoreductase subunit 2, chloroplastic</fullName>
        <ecNumber evidence="14">7.1.1.-</ecNumber>
    </recommendedName>
    <alternativeName>
        <fullName evidence="14">NAD(P)H dehydrogenase, subunit 2</fullName>
    </alternativeName>
    <alternativeName>
        <fullName evidence="14">NADH-plastoquinone oxidoreductase subunit 2</fullName>
    </alternativeName>
</protein>
<keyword evidence="3 17" id="KW-0150">Chloroplast</keyword>
<feature type="transmembrane region" description="Helical" evidence="14">
    <location>
        <begin position="25"/>
        <end position="47"/>
    </location>
</feature>
<organism evidence="17">
    <name type="scientific">Amphipogon turbinatus</name>
    <dbReference type="NCBI Taxonomy" id="1400639"/>
    <lineage>
        <taxon>Eukaryota</taxon>
        <taxon>Viridiplantae</taxon>
        <taxon>Streptophyta</taxon>
        <taxon>Embryophyta</taxon>
        <taxon>Tracheophyta</taxon>
        <taxon>Spermatophyta</taxon>
        <taxon>Magnoliopsida</taxon>
        <taxon>Liliopsida</taxon>
        <taxon>Poales</taxon>
        <taxon>Poaceae</taxon>
        <taxon>PACMAD clade</taxon>
        <taxon>Arundinoideae</taxon>
        <taxon>Arundineae</taxon>
        <taxon>Amphipogon</taxon>
    </lineage>
</organism>
<feature type="transmembrane region" description="Helical" evidence="14">
    <location>
        <begin position="126"/>
        <end position="143"/>
    </location>
</feature>
<evidence type="ECO:0000256" key="2">
    <source>
        <dbReference type="ARBA" id="ARBA00022448"/>
    </source>
</evidence>
<evidence type="ECO:0000256" key="12">
    <source>
        <dbReference type="ARBA" id="ARBA00023078"/>
    </source>
</evidence>
<comment type="subunit">
    <text evidence="14">NDH is composed of at least 16 different subunits, 5 of which are encoded in the nucleus.</text>
</comment>
<dbReference type="GO" id="GO:0009535">
    <property type="term" value="C:chloroplast thylakoid membrane"/>
    <property type="evidence" value="ECO:0007669"/>
    <property type="project" value="UniProtKB-SubCell"/>
</dbReference>
<reference evidence="17" key="1">
    <citation type="journal article" date="2017" name="Ann. Bot.">
        <title>Polyphyly of Arundinoideae (Poaceae) and evolution of the twisted geniculate lemma awn.</title>
        <authorList>
            <person name="Teisher J.K."/>
            <person name="McKain M.R."/>
            <person name="Schaal B.A."/>
            <person name="Kellogg E.A."/>
        </authorList>
    </citation>
    <scope>NUCLEOTIDE SEQUENCE</scope>
    <source>
        <strain evidence="17">Kellogg1027</strain>
    </source>
</reference>
<evidence type="ECO:0000259" key="16">
    <source>
        <dbReference type="Pfam" id="PF19530"/>
    </source>
</evidence>
<comment type="catalytic activity">
    <reaction evidence="14">
        <text>a plastoquinone + NADPH + (n+1) H(+)(in) = a plastoquinol + NADP(+) + n H(+)(out)</text>
        <dbReference type="Rhea" id="RHEA:42612"/>
        <dbReference type="Rhea" id="RHEA-COMP:9561"/>
        <dbReference type="Rhea" id="RHEA-COMP:9562"/>
        <dbReference type="ChEBI" id="CHEBI:15378"/>
        <dbReference type="ChEBI" id="CHEBI:17757"/>
        <dbReference type="ChEBI" id="CHEBI:57783"/>
        <dbReference type="ChEBI" id="CHEBI:58349"/>
        <dbReference type="ChEBI" id="CHEBI:62192"/>
    </reaction>
</comment>
<sequence>MIWHVQNENFILDSTRIFMKAFHLLLFHGSFIFPECILIFGLILLLMIDLTSDQKDRPWFYFISSTSLVISITALLFRWREEPIISFSGNFQTNNFNEIFQFLILLCSTLCIPLSVEYIECTEMAITEFLLFVLTATLGGMFLCGANDLITIFVAPECFSLCSYLLSGYTKRDLRSNEATMKYLLMGGASSSILVHGFSWLYGSSGGEIELQEIVNGLINTQMYNSPGISIALIFITVGLGFKLSPAPFHQWTPDVYEGSPTPVVAFLSVTSKVAASASATRILDIPFYFSSNEWHLLLEILAILSMILGNLLAITQTSMKRMLAYSSIGQIGYVMIGIIVGDSNDGYASMITYMLFYISMNLGTFACIVLFGLRTGTDNIRDYAGLYTKDPFLALSLALCLLSLGGLPPLAGFFGKLYLFWCGWQAGLYFLVSIGLLTSVLSIYYYLKIIKLLMTGRNQEITPYVRNYRRSPLRSNNSIELSMTVCVIASTIPGISMNPILVIAQDTLF</sequence>
<dbReference type="EMBL" id="MF035970">
    <property type="protein sequence ID" value="ASJ65530.1"/>
    <property type="molecule type" value="Genomic_DNA"/>
</dbReference>
<evidence type="ECO:0000256" key="11">
    <source>
        <dbReference type="ARBA" id="ARBA00023027"/>
    </source>
</evidence>
<name>A0A220NEA4_9POAL</name>
<dbReference type="GO" id="GO:0048038">
    <property type="term" value="F:quinone binding"/>
    <property type="evidence" value="ECO:0007669"/>
    <property type="project" value="UniProtKB-KW"/>
</dbReference>
<dbReference type="InterPro" id="IPR001750">
    <property type="entry name" value="ND/Mrp_TM"/>
</dbReference>
<comment type="similarity">
    <text evidence="14">Belongs to the complex I subunit 2 family.</text>
</comment>
<evidence type="ECO:0000256" key="3">
    <source>
        <dbReference type="ARBA" id="ARBA00022528"/>
    </source>
</evidence>
<dbReference type="InterPro" id="IPR010096">
    <property type="entry name" value="NADH-Q_OxRdtase_suN/2"/>
</dbReference>
<feature type="transmembrane region" description="Helical" evidence="14">
    <location>
        <begin position="393"/>
        <end position="415"/>
    </location>
</feature>
<dbReference type="GeneID" id="33870786"/>
<comment type="subcellular location">
    <subcellularLocation>
        <location evidence="1">Membrane</location>
        <topology evidence="1">Multi-pass membrane protein</topology>
    </subcellularLocation>
    <subcellularLocation>
        <location evidence="14">Plastid</location>
        <location evidence="14">Chloroplast thylakoid membrane</location>
        <topology evidence="14">Multi-pass membrane protein</topology>
    </subcellularLocation>
</comment>
<keyword evidence="9 14" id="KW-1278">Translocase</keyword>
<feature type="transmembrane region" description="Helical" evidence="14">
    <location>
        <begin position="323"/>
        <end position="342"/>
    </location>
</feature>
<dbReference type="AlphaFoldDB" id="A0A220NEA4"/>
<dbReference type="GO" id="GO:0042773">
    <property type="term" value="P:ATP synthesis coupled electron transport"/>
    <property type="evidence" value="ECO:0007669"/>
    <property type="project" value="InterPro"/>
</dbReference>
<keyword evidence="11 14" id="KW-0520">NAD</keyword>
<dbReference type="RefSeq" id="YP_009410364.1">
    <property type="nucleotide sequence ID" value="NC_035521.1"/>
</dbReference>
<evidence type="ECO:0000256" key="14">
    <source>
        <dbReference type="HAMAP-Rule" id="MF_00445"/>
    </source>
</evidence>
<feature type="transmembrane region" description="Helical" evidence="14">
    <location>
        <begin position="59"/>
        <end position="79"/>
    </location>
</feature>
<dbReference type="PANTHER" id="PTHR22773">
    <property type="entry name" value="NADH DEHYDROGENASE"/>
    <property type="match status" value="1"/>
</dbReference>
<evidence type="ECO:0000256" key="5">
    <source>
        <dbReference type="ARBA" id="ARBA00022692"/>
    </source>
</evidence>
<comment type="function">
    <text evidence="14">NDH shuttles electrons from NAD(P)H:plastoquinone, via FMN and iron-sulfur (Fe-S) centers, to quinones in the photosynthetic chain and possibly in a chloroplast respiratory chain. The immediate electron acceptor for the enzyme in this species is believed to be plastoquinone. Couples the redox reaction to proton translocation, and thus conserves the redox energy in a proton gradient.</text>
</comment>
<feature type="transmembrane region" description="Helical" evidence="14">
    <location>
        <begin position="181"/>
        <end position="203"/>
    </location>
</feature>
<evidence type="ECO:0000256" key="13">
    <source>
        <dbReference type="ARBA" id="ARBA00023136"/>
    </source>
</evidence>
<dbReference type="GeneID" id="33870812"/>
<evidence type="ECO:0000256" key="7">
    <source>
        <dbReference type="ARBA" id="ARBA00022857"/>
    </source>
</evidence>
<proteinExistence type="inferred from homology"/>
<feature type="transmembrane region" description="Helical" evidence="14">
    <location>
        <begin position="295"/>
        <end position="316"/>
    </location>
</feature>
<dbReference type="HAMAP" id="MF_00445">
    <property type="entry name" value="NDH1_NuoN_1"/>
    <property type="match status" value="1"/>
</dbReference>
<dbReference type="GO" id="GO:0016655">
    <property type="term" value="F:oxidoreductase activity, acting on NAD(P)H, quinone or similar compound as acceptor"/>
    <property type="evidence" value="ECO:0007669"/>
    <property type="project" value="UniProtKB-UniRule"/>
</dbReference>
<evidence type="ECO:0000259" key="15">
    <source>
        <dbReference type="Pfam" id="PF00361"/>
    </source>
</evidence>
<evidence type="ECO:0000313" key="17">
    <source>
        <dbReference type="EMBL" id="ASJ65530.1"/>
    </source>
</evidence>
<feature type="transmembrane region" description="Helical" evidence="14">
    <location>
        <begin position="223"/>
        <end position="242"/>
    </location>
</feature>
<geneLocation type="chloroplast" evidence="17"/>
<dbReference type="GO" id="GO:0008137">
    <property type="term" value="F:NADH dehydrogenase (ubiquinone) activity"/>
    <property type="evidence" value="ECO:0007669"/>
    <property type="project" value="InterPro"/>
</dbReference>
<keyword evidence="5 14" id="KW-0812">Transmembrane</keyword>
<dbReference type="GO" id="GO:0019684">
    <property type="term" value="P:photosynthesis, light reaction"/>
    <property type="evidence" value="ECO:0007669"/>
    <property type="project" value="UniProtKB-UniRule"/>
</dbReference>
<feature type="transmembrane region" description="Helical" evidence="14">
    <location>
        <begin position="427"/>
        <end position="448"/>
    </location>
</feature>